<proteinExistence type="predicted"/>
<dbReference type="InterPro" id="IPR038765">
    <property type="entry name" value="Papain-like_cys_pep_sf"/>
</dbReference>
<comment type="caution">
    <text evidence="2">The sequence shown here is derived from an EMBL/GenBank/DDBJ whole genome shotgun (WGS) entry which is preliminary data.</text>
</comment>
<dbReference type="SUPFAM" id="SSF54001">
    <property type="entry name" value="Cysteine proteinases"/>
    <property type="match status" value="1"/>
</dbReference>
<dbReference type="RefSeq" id="WP_115491506.1">
    <property type="nucleotide sequence ID" value="NZ_JACHWW010000001.1"/>
</dbReference>
<accession>A0A395LJV5</accession>
<protein>
    <submittedName>
        <fullName evidence="2">Transglutaminase family protein</fullName>
    </submittedName>
</protein>
<feature type="domain" description="Transglutaminase-like" evidence="1">
    <location>
        <begin position="159"/>
        <end position="223"/>
    </location>
</feature>
<dbReference type="OrthoDB" id="9804023at2"/>
<dbReference type="PANTHER" id="PTHR33490:SF6">
    <property type="entry name" value="SLL1049 PROTEIN"/>
    <property type="match status" value="1"/>
</dbReference>
<dbReference type="Gene3D" id="3.10.620.30">
    <property type="match status" value="1"/>
</dbReference>
<evidence type="ECO:0000313" key="3">
    <source>
        <dbReference type="Proteomes" id="UP000254101"/>
    </source>
</evidence>
<gene>
    <name evidence="2" type="ORF">DL238_06430</name>
</gene>
<evidence type="ECO:0000313" key="2">
    <source>
        <dbReference type="EMBL" id="RDS77286.1"/>
    </source>
</evidence>
<sequence length="266" mass="28933">MRLRVDHETRYCYDAPVAYGLQQVRLRPKETRGQKVLDWTVSVEGGSSQLRYDDHNGNHVELIGIEPGRTETAIRCVGMVENTSSDGVVGEHRGLLPLWHFRRSSDLTKAGEGVRAIVEGLSQTDTSQVSTGHALSAAILERVGYEGGNTHAGSTAEEAISGGTGVCQDHAHIFCSAARLMGLPARYVSGYLMMNDRVEQDASHAWAEAHFEGIGWVGFDISNGYSPDERYIRVATGIDFREASPINGMRMGGSGEGVLVSLRVEQ</sequence>
<keyword evidence="3" id="KW-1185">Reference proteome</keyword>
<evidence type="ECO:0000259" key="1">
    <source>
        <dbReference type="SMART" id="SM00460"/>
    </source>
</evidence>
<dbReference type="PANTHER" id="PTHR33490">
    <property type="entry name" value="BLR5614 PROTEIN-RELATED"/>
    <property type="match status" value="1"/>
</dbReference>
<dbReference type="SMART" id="SM00460">
    <property type="entry name" value="TGc"/>
    <property type="match status" value="1"/>
</dbReference>
<dbReference type="AlphaFoldDB" id="A0A395LJV5"/>
<name>A0A395LJV5_9SPHN</name>
<dbReference type="EMBL" id="QRBB01000001">
    <property type="protein sequence ID" value="RDS77286.1"/>
    <property type="molecule type" value="Genomic_DNA"/>
</dbReference>
<reference evidence="2 3" key="1">
    <citation type="submission" date="2018-07" db="EMBL/GenBank/DDBJ databases">
        <title>Erythrobacter nanhaiensis sp. nov., a novel member of the genus Erythrobacter isolated from the South China Sea.</title>
        <authorList>
            <person name="Chen X."/>
            <person name="Liu J."/>
        </authorList>
    </citation>
    <scope>NUCLEOTIDE SEQUENCE [LARGE SCALE GENOMIC DNA]</scope>
    <source>
        <strain evidence="2 3">S-5</strain>
    </source>
</reference>
<organism evidence="2 3">
    <name type="scientific">Alteriqipengyuania lutimaris</name>
    <dbReference type="NCBI Taxonomy" id="1538146"/>
    <lineage>
        <taxon>Bacteria</taxon>
        <taxon>Pseudomonadati</taxon>
        <taxon>Pseudomonadota</taxon>
        <taxon>Alphaproteobacteria</taxon>
        <taxon>Sphingomonadales</taxon>
        <taxon>Erythrobacteraceae</taxon>
        <taxon>Alteriqipengyuania</taxon>
    </lineage>
</organism>
<dbReference type="InterPro" id="IPR013589">
    <property type="entry name" value="Bac_transglu_N"/>
</dbReference>
<dbReference type="Proteomes" id="UP000254101">
    <property type="component" value="Unassembled WGS sequence"/>
</dbReference>
<dbReference type="InterPro" id="IPR002931">
    <property type="entry name" value="Transglutaminase-like"/>
</dbReference>
<dbReference type="Pfam" id="PF08379">
    <property type="entry name" value="Bact_transglu_N"/>
    <property type="match status" value="1"/>
</dbReference>
<dbReference type="Pfam" id="PF01841">
    <property type="entry name" value="Transglut_core"/>
    <property type="match status" value="1"/>
</dbReference>